<feature type="transmembrane region" description="Helical" evidence="1">
    <location>
        <begin position="25"/>
        <end position="45"/>
    </location>
</feature>
<dbReference type="InterPro" id="IPR042421">
    <property type="entry name" value="C3orf33-like"/>
</dbReference>
<proteinExistence type="predicted"/>
<evidence type="ECO:0000313" key="3">
    <source>
        <dbReference type="Proteomes" id="UP001329430"/>
    </source>
</evidence>
<reference evidence="2 3" key="1">
    <citation type="journal article" date="2024" name="Insects">
        <title>An Improved Chromosome-Level Genome Assembly of the Firefly Pyrocoelia pectoralis.</title>
        <authorList>
            <person name="Fu X."/>
            <person name="Meyer-Rochow V.B."/>
            <person name="Ballantyne L."/>
            <person name="Zhu X."/>
        </authorList>
    </citation>
    <scope>NUCLEOTIDE SEQUENCE [LARGE SCALE GENOMIC DNA]</scope>
    <source>
        <strain evidence="2">XCY_ONT2</strain>
    </source>
</reference>
<sequence>MTTYKDKLNDTFNQFSSIMEENTRGVKIGCYSIALIGFAVAVRGVRPFSRFKKPSDIPSHFIKEGRELTGTVQGIDPTKGLLLINHKPLLPLPFTSTGMLPVKLSGINVTRHGISWLQAIVVGSQVKFIPVAKEKNWLQSEVSFDQIAYNVSAILKILVCLQPLCFRKSYERLI</sequence>
<organism evidence="2 3">
    <name type="scientific">Pyrocoelia pectoralis</name>
    <dbReference type="NCBI Taxonomy" id="417401"/>
    <lineage>
        <taxon>Eukaryota</taxon>
        <taxon>Metazoa</taxon>
        <taxon>Ecdysozoa</taxon>
        <taxon>Arthropoda</taxon>
        <taxon>Hexapoda</taxon>
        <taxon>Insecta</taxon>
        <taxon>Pterygota</taxon>
        <taxon>Neoptera</taxon>
        <taxon>Endopterygota</taxon>
        <taxon>Coleoptera</taxon>
        <taxon>Polyphaga</taxon>
        <taxon>Elateriformia</taxon>
        <taxon>Elateroidea</taxon>
        <taxon>Lampyridae</taxon>
        <taxon>Lampyrinae</taxon>
        <taxon>Pyrocoelia</taxon>
    </lineage>
</organism>
<dbReference type="EMBL" id="JAVRBK010000002">
    <property type="protein sequence ID" value="KAK5649141.1"/>
    <property type="molecule type" value="Genomic_DNA"/>
</dbReference>
<dbReference type="PANTHER" id="PTHR28434:SF1">
    <property type="entry name" value="PROTEIN C3ORF33"/>
    <property type="match status" value="1"/>
</dbReference>
<dbReference type="Proteomes" id="UP001329430">
    <property type="component" value="Chromosome 2"/>
</dbReference>
<dbReference type="GO" id="GO:0005615">
    <property type="term" value="C:extracellular space"/>
    <property type="evidence" value="ECO:0007669"/>
    <property type="project" value="TreeGrafter"/>
</dbReference>
<dbReference type="AlphaFoldDB" id="A0AAN7VRP3"/>
<keyword evidence="1" id="KW-1133">Transmembrane helix</keyword>
<accession>A0AAN7VRP3</accession>
<comment type="caution">
    <text evidence="2">The sequence shown here is derived from an EMBL/GenBank/DDBJ whole genome shotgun (WGS) entry which is preliminary data.</text>
</comment>
<gene>
    <name evidence="2" type="ORF">RI129_004033</name>
</gene>
<keyword evidence="1" id="KW-0812">Transmembrane</keyword>
<evidence type="ECO:0000256" key="1">
    <source>
        <dbReference type="SAM" id="Phobius"/>
    </source>
</evidence>
<keyword evidence="1" id="KW-0472">Membrane</keyword>
<protein>
    <submittedName>
        <fullName evidence="2">Uncharacterized protein</fullName>
    </submittedName>
</protein>
<dbReference type="PANTHER" id="PTHR28434">
    <property type="entry name" value="PROTEIN C3ORF33"/>
    <property type="match status" value="1"/>
</dbReference>
<keyword evidence="3" id="KW-1185">Reference proteome</keyword>
<name>A0AAN7VRP3_9COLE</name>
<evidence type="ECO:0000313" key="2">
    <source>
        <dbReference type="EMBL" id="KAK5649141.1"/>
    </source>
</evidence>